<reference evidence="4 5" key="1">
    <citation type="submission" date="2019-06" db="EMBL/GenBank/DDBJ databases">
        <authorList>
            <person name="Srinivasan S."/>
        </authorList>
    </citation>
    <scope>NUCLEOTIDE SEQUENCE [LARGE SCALE GENOMIC DNA]</scope>
    <source>
        <strain evidence="4 5">17J68-5</strain>
    </source>
</reference>
<dbReference type="InterPro" id="IPR050330">
    <property type="entry name" value="Bact_OuterMem_StrucFunc"/>
</dbReference>
<gene>
    <name evidence="4" type="ORF">FHG12_11120</name>
</gene>
<dbReference type="RefSeq" id="WP_139515793.1">
    <property type="nucleotide sequence ID" value="NZ_CP040896.1"/>
</dbReference>
<evidence type="ECO:0000259" key="3">
    <source>
        <dbReference type="PROSITE" id="PS51123"/>
    </source>
</evidence>
<dbReference type="InterPro" id="IPR006665">
    <property type="entry name" value="OmpA-like"/>
</dbReference>
<dbReference type="Proteomes" id="UP000305398">
    <property type="component" value="Chromosome"/>
</dbReference>
<organism evidence="4 5">
    <name type="scientific">Hymenobacter jejuensis</name>
    <dbReference type="NCBI Taxonomy" id="2502781"/>
    <lineage>
        <taxon>Bacteria</taxon>
        <taxon>Pseudomonadati</taxon>
        <taxon>Bacteroidota</taxon>
        <taxon>Cytophagia</taxon>
        <taxon>Cytophagales</taxon>
        <taxon>Hymenobacteraceae</taxon>
        <taxon>Hymenobacter</taxon>
    </lineage>
</organism>
<dbReference type="SUPFAM" id="SSF103088">
    <property type="entry name" value="OmpA-like"/>
    <property type="match status" value="1"/>
</dbReference>
<sequence>MKKLLFAILALLALPLNSSAQFGLLNAAVDRAANRVAARKIDEAIDRKVAEKTDDYHRALLTEGRLVSYRIQFEPNTATLLPDSYSMLTELTRLLQQQPDLRLSIEAHTLRTGNATASLALAQQRADVVRAALVKNGIAATRLKAKGIGEAQPLSTDNSEEMNQLNQRVEFVKL</sequence>
<feature type="chain" id="PRO_5022704627" evidence="2">
    <location>
        <begin position="21"/>
        <end position="174"/>
    </location>
</feature>
<dbReference type="InterPro" id="IPR036737">
    <property type="entry name" value="OmpA-like_sf"/>
</dbReference>
<dbReference type="KEGG" id="hyj:FHG12_11120"/>
<dbReference type="Gene3D" id="3.30.1330.60">
    <property type="entry name" value="OmpA-like domain"/>
    <property type="match status" value="1"/>
</dbReference>
<protein>
    <submittedName>
        <fullName evidence="4">OmpA family protein</fullName>
    </submittedName>
</protein>
<dbReference type="PANTHER" id="PTHR30329">
    <property type="entry name" value="STATOR ELEMENT OF FLAGELLAR MOTOR COMPLEX"/>
    <property type="match status" value="1"/>
</dbReference>
<keyword evidence="2" id="KW-0732">Signal</keyword>
<keyword evidence="1" id="KW-0472">Membrane</keyword>
<feature type="signal peptide" evidence="2">
    <location>
        <begin position="1"/>
        <end position="20"/>
    </location>
</feature>
<accession>A0A5B8A0K0</accession>
<dbReference type="OrthoDB" id="868723at2"/>
<feature type="domain" description="OmpA-like" evidence="3">
    <location>
        <begin position="60"/>
        <end position="174"/>
    </location>
</feature>
<evidence type="ECO:0000313" key="4">
    <source>
        <dbReference type="EMBL" id="QDA60617.1"/>
    </source>
</evidence>
<dbReference type="CDD" id="cd07185">
    <property type="entry name" value="OmpA_C-like"/>
    <property type="match status" value="1"/>
</dbReference>
<dbReference type="PANTHER" id="PTHR30329:SF21">
    <property type="entry name" value="LIPOPROTEIN YIAD-RELATED"/>
    <property type="match status" value="1"/>
</dbReference>
<dbReference type="EMBL" id="CP040896">
    <property type="protein sequence ID" value="QDA60617.1"/>
    <property type="molecule type" value="Genomic_DNA"/>
</dbReference>
<dbReference type="GO" id="GO:0016020">
    <property type="term" value="C:membrane"/>
    <property type="evidence" value="ECO:0007669"/>
    <property type="project" value="UniProtKB-UniRule"/>
</dbReference>
<dbReference type="Pfam" id="PF00691">
    <property type="entry name" value="OmpA"/>
    <property type="match status" value="1"/>
</dbReference>
<name>A0A5B8A0K0_9BACT</name>
<dbReference type="AlphaFoldDB" id="A0A5B8A0K0"/>
<dbReference type="PROSITE" id="PS51123">
    <property type="entry name" value="OMPA_2"/>
    <property type="match status" value="1"/>
</dbReference>
<evidence type="ECO:0000256" key="2">
    <source>
        <dbReference type="SAM" id="SignalP"/>
    </source>
</evidence>
<keyword evidence="5" id="KW-1185">Reference proteome</keyword>
<proteinExistence type="predicted"/>
<evidence type="ECO:0000313" key="5">
    <source>
        <dbReference type="Proteomes" id="UP000305398"/>
    </source>
</evidence>
<evidence type="ECO:0000256" key="1">
    <source>
        <dbReference type="PROSITE-ProRule" id="PRU00473"/>
    </source>
</evidence>